<dbReference type="FunFam" id="3.40.605.10:FF:000007">
    <property type="entry name" value="NAD/NADP-dependent betaine aldehyde dehydrogenase"/>
    <property type="match status" value="1"/>
</dbReference>
<feature type="domain" description="Aldehyde dehydrogenase" evidence="5">
    <location>
        <begin position="19"/>
        <end position="470"/>
    </location>
</feature>
<feature type="active site" evidence="3">
    <location>
        <position position="248"/>
    </location>
</feature>
<accession>A0A2S0VLF3</accession>
<dbReference type="RefSeq" id="WP_108601123.1">
    <property type="nucleotide sequence ID" value="NZ_CP026604.1"/>
</dbReference>
<reference evidence="6 7" key="1">
    <citation type="submission" date="2018-01" db="EMBL/GenBank/DDBJ databases">
        <title>Genome sequence of a Cantenovulum-like bacteria.</title>
        <authorList>
            <person name="Tan W.R."/>
            <person name="Lau N.-S."/>
            <person name="Go F."/>
            <person name="Amirul A.-A.A."/>
        </authorList>
    </citation>
    <scope>NUCLEOTIDE SEQUENCE [LARGE SCALE GENOMIC DNA]</scope>
    <source>
        <strain evidence="6 7">CCB-QB4</strain>
    </source>
</reference>
<dbReference type="PROSITE" id="PS00687">
    <property type="entry name" value="ALDEHYDE_DEHYDR_GLU"/>
    <property type="match status" value="1"/>
</dbReference>
<dbReference type="GO" id="GO:0009450">
    <property type="term" value="P:gamma-aminobutyric acid catabolic process"/>
    <property type="evidence" value="ECO:0007669"/>
    <property type="project" value="TreeGrafter"/>
</dbReference>
<dbReference type="GO" id="GO:0004777">
    <property type="term" value="F:succinate-semialdehyde dehydrogenase (NAD+) activity"/>
    <property type="evidence" value="ECO:0007669"/>
    <property type="project" value="TreeGrafter"/>
</dbReference>
<evidence type="ECO:0000259" key="5">
    <source>
        <dbReference type="Pfam" id="PF00171"/>
    </source>
</evidence>
<comment type="similarity">
    <text evidence="1 4">Belongs to the aldehyde dehydrogenase family.</text>
</comment>
<dbReference type="InterPro" id="IPR016161">
    <property type="entry name" value="Ald_DH/histidinol_DH"/>
</dbReference>
<evidence type="ECO:0000256" key="3">
    <source>
        <dbReference type="PROSITE-ProRule" id="PRU10007"/>
    </source>
</evidence>
<dbReference type="InterPro" id="IPR016162">
    <property type="entry name" value="Ald_DH_N"/>
</dbReference>
<dbReference type="OrthoDB" id="9812625at2"/>
<sequence length="476" mass="51312">MNDYQYKMLINGELVGATTTFPVTNPTTGEVIAQVPDAEPHHIEQCLISAKQGFATWSATSLSEREAIILKYAEILEANKEEIIDLLVAETGKPYDNAEYDFGMLTTCLHFFVEEMKRIDQPVIADPDGRFLNYIQRQSLGVVVGYLAWNFPLLNVGYKLGPSLASGCAAIIKPSQVTPLATLKVAEYALQAGIPAGVVNVITSNNYDVTNPLLTSDDVSMFTMIGSTRAGVNAMKTACTNIKHFSVELGGNAPVVVYDDANLDKAVTDIVNLKFANSGQVCVSPNRCFIHESIYDEFIAKAKAHAEGLVLGAGKGEGRLMGPLSSEKERSRILGLVKSAQEAGANIVLGGNVVGDKGFYMAPTIISDVKLDMDLATNEIFGPVLPIVKYTDQDDVIALANDNEYGLAAYVYTTNIQRGLQAAEKITAGSVCVNEVHYGVHLPHGGLKQSGVGKDCSRYSLAEYLTLKRVSVLVND</sequence>
<dbReference type="InterPro" id="IPR015590">
    <property type="entry name" value="Aldehyde_DH_dom"/>
</dbReference>
<dbReference type="Gene3D" id="3.40.309.10">
    <property type="entry name" value="Aldehyde Dehydrogenase, Chain A, domain 2"/>
    <property type="match status" value="1"/>
</dbReference>
<dbReference type="Gene3D" id="3.40.605.10">
    <property type="entry name" value="Aldehyde Dehydrogenase, Chain A, domain 1"/>
    <property type="match status" value="1"/>
</dbReference>
<dbReference type="PANTHER" id="PTHR43353">
    <property type="entry name" value="SUCCINATE-SEMIALDEHYDE DEHYDROGENASE, MITOCHONDRIAL"/>
    <property type="match status" value="1"/>
</dbReference>
<dbReference type="SUPFAM" id="SSF53720">
    <property type="entry name" value="ALDH-like"/>
    <property type="match status" value="1"/>
</dbReference>
<protein>
    <submittedName>
        <fullName evidence="6">NAD-dependent succinate-semialdehyde dehydrogenase</fullName>
    </submittedName>
</protein>
<dbReference type="KEGG" id="cate:C2869_00670"/>
<evidence type="ECO:0000256" key="4">
    <source>
        <dbReference type="RuleBase" id="RU003345"/>
    </source>
</evidence>
<dbReference type="FunFam" id="3.40.309.10:FF:000009">
    <property type="entry name" value="Aldehyde dehydrogenase A"/>
    <property type="match status" value="1"/>
</dbReference>
<dbReference type="AlphaFoldDB" id="A0A2S0VLF3"/>
<dbReference type="Proteomes" id="UP000244441">
    <property type="component" value="Chromosome"/>
</dbReference>
<dbReference type="Pfam" id="PF00171">
    <property type="entry name" value="Aldedh"/>
    <property type="match status" value="1"/>
</dbReference>
<evidence type="ECO:0000256" key="2">
    <source>
        <dbReference type="ARBA" id="ARBA00023002"/>
    </source>
</evidence>
<dbReference type="InterPro" id="IPR016163">
    <property type="entry name" value="Ald_DH_C"/>
</dbReference>
<dbReference type="InterPro" id="IPR050740">
    <property type="entry name" value="Aldehyde_DH_Superfamily"/>
</dbReference>
<proteinExistence type="inferred from homology"/>
<evidence type="ECO:0000313" key="7">
    <source>
        <dbReference type="Proteomes" id="UP000244441"/>
    </source>
</evidence>
<name>A0A2S0VLF3_9ALTE</name>
<keyword evidence="7" id="KW-1185">Reference proteome</keyword>
<dbReference type="EMBL" id="CP026604">
    <property type="protein sequence ID" value="AWB65044.1"/>
    <property type="molecule type" value="Genomic_DNA"/>
</dbReference>
<gene>
    <name evidence="6" type="ORF">C2869_00670</name>
</gene>
<organism evidence="6 7">
    <name type="scientific">Saccharobesus litoralis</name>
    <dbReference type="NCBI Taxonomy" id="2172099"/>
    <lineage>
        <taxon>Bacteria</taxon>
        <taxon>Pseudomonadati</taxon>
        <taxon>Pseudomonadota</taxon>
        <taxon>Gammaproteobacteria</taxon>
        <taxon>Alteromonadales</taxon>
        <taxon>Alteromonadaceae</taxon>
        <taxon>Saccharobesus</taxon>
    </lineage>
</organism>
<evidence type="ECO:0000313" key="6">
    <source>
        <dbReference type="EMBL" id="AWB65044.1"/>
    </source>
</evidence>
<dbReference type="PANTHER" id="PTHR43353:SF6">
    <property type="entry name" value="CYTOPLASMIC ALDEHYDE DEHYDROGENASE (EUROFUNG)"/>
    <property type="match status" value="1"/>
</dbReference>
<dbReference type="InterPro" id="IPR029510">
    <property type="entry name" value="Ald_DH_CS_GLU"/>
</dbReference>
<keyword evidence="2 4" id="KW-0560">Oxidoreductase</keyword>
<evidence type="ECO:0000256" key="1">
    <source>
        <dbReference type="ARBA" id="ARBA00009986"/>
    </source>
</evidence>